<dbReference type="AlphaFoldDB" id="A0A0H3U9J4"/>
<organism evidence="2">
    <name type="scientific">uncultured bacterium fosmid pJB23D10</name>
    <dbReference type="NCBI Taxonomy" id="1478061"/>
    <lineage>
        <taxon>Bacteria</taxon>
        <taxon>environmental samples</taxon>
    </lineage>
</organism>
<dbReference type="InterPro" id="IPR029044">
    <property type="entry name" value="Nucleotide-diphossugar_trans"/>
</dbReference>
<dbReference type="InterPro" id="IPR001173">
    <property type="entry name" value="Glyco_trans_2-like"/>
</dbReference>
<dbReference type="PANTHER" id="PTHR43630">
    <property type="entry name" value="POLY-BETA-1,6-N-ACETYL-D-GLUCOSAMINE SYNTHASE"/>
    <property type="match status" value="1"/>
</dbReference>
<dbReference type="SUPFAM" id="SSF81901">
    <property type="entry name" value="HCP-like"/>
    <property type="match status" value="1"/>
</dbReference>
<protein>
    <recommendedName>
        <fullName evidence="1">Glycosyltransferase 2-like domain-containing protein</fullName>
    </recommendedName>
</protein>
<proteinExistence type="predicted"/>
<evidence type="ECO:0000259" key="1">
    <source>
        <dbReference type="Pfam" id="PF00535"/>
    </source>
</evidence>
<evidence type="ECO:0000313" key="2">
    <source>
        <dbReference type="EMBL" id="AIF26453.1"/>
    </source>
</evidence>
<name>A0A0H3U9J4_9BACT</name>
<dbReference type="SUPFAM" id="SSF53448">
    <property type="entry name" value="Nucleotide-diphospho-sugar transferases"/>
    <property type="match status" value="1"/>
</dbReference>
<reference evidence="2" key="1">
    <citation type="submission" date="2013-08" db="EMBL/GenBank/DDBJ databases">
        <title>Comparison of modified E. coli strains.</title>
        <authorList>
            <person name="Juergensen J."/>
            <person name="Bonge A."/>
            <person name="Streit W.R."/>
        </authorList>
    </citation>
    <scope>NUCLEOTIDE SEQUENCE</scope>
</reference>
<dbReference type="EMBL" id="KF540233">
    <property type="protein sequence ID" value="AIF26453.1"/>
    <property type="molecule type" value="Genomic_DNA"/>
</dbReference>
<dbReference type="Pfam" id="PF00535">
    <property type="entry name" value="Glycos_transf_2"/>
    <property type="match status" value="1"/>
</dbReference>
<sequence>MTISVCMIVKNEERVLARCLDSLKGLYEELIIVDTGSTDRTKEIASHYTDKIYDFVWVNDFSAARNYAFSLATMDYIYSADADEVLDDKNRVLFKQLKDNLLPEIEIVQMKYGNQLSFGTVYNFDEEYRPKLFKRLRNFVWIEPVHEQVRLDPVVFDSDIVITHMPESNHSGRDFAVFERAIIKDGDLSDRLWDMYARELYLAGSDEDFIKAESYFERKAASGISPELHQTLCLILTHCARIKNDVHRFLKYSVKIVTGDGCSEICMEMGLYYEGMGDLEEAAIWYYNAAFETAPILKATSGNVDPLRHLIDINEKNGNSEMAEMYRDELQKYMR</sequence>
<dbReference type="Gene3D" id="3.90.550.10">
    <property type="entry name" value="Spore Coat Polysaccharide Biosynthesis Protein SpsA, Chain A"/>
    <property type="match status" value="1"/>
</dbReference>
<dbReference type="CDD" id="cd02511">
    <property type="entry name" value="Beta4Glucosyltransferase"/>
    <property type="match status" value="1"/>
</dbReference>
<accession>A0A0H3U9J4</accession>
<dbReference type="PANTHER" id="PTHR43630:SF2">
    <property type="entry name" value="GLYCOSYLTRANSFERASE"/>
    <property type="match status" value="1"/>
</dbReference>
<feature type="domain" description="Glycosyltransferase 2-like" evidence="1">
    <location>
        <begin position="4"/>
        <end position="89"/>
    </location>
</feature>